<evidence type="ECO:0000256" key="6">
    <source>
        <dbReference type="ARBA" id="ARBA00023015"/>
    </source>
</evidence>
<dbReference type="GO" id="GO:0005654">
    <property type="term" value="C:nucleoplasm"/>
    <property type="evidence" value="ECO:0007669"/>
    <property type="project" value="UniProtKB-SubCell"/>
</dbReference>
<feature type="compositionally biased region" description="Low complexity" evidence="13">
    <location>
        <begin position="163"/>
        <end position="179"/>
    </location>
</feature>
<dbReference type="SMART" id="SM00980">
    <property type="entry name" value="THAP"/>
    <property type="match status" value="1"/>
</dbReference>
<feature type="region of interest" description="Disordered" evidence="13">
    <location>
        <begin position="161"/>
        <end position="201"/>
    </location>
</feature>
<dbReference type="InterPro" id="IPR038441">
    <property type="entry name" value="THAP_Znf_sf"/>
</dbReference>
<keyword evidence="6" id="KW-0805">Transcription regulation</keyword>
<keyword evidence="16" id="KW-1185">Reference proteome</keyword>
<gene>
    <name evidence="15" type="ORF">HZH68_013154</name>
</gene>
<dbReference type="EMBL" id="JACSDZ010000014">
    <property type="protein sequence ID" value="KAF7387477.1"/>
    <property type="molecule type" value="Genomic_DNA"/>
</dbReference>
<dbReference type="Gene3D" id="6.20.210.20">
    <property type="entry name" value="THAP domain"/>
    <property type="match status" value="1"/>
</dbReference>
<evidence type="ECO:0000256" key="1">
    <source>
        <dbReference type="ARBA" id="ARBA00004642"/>
    </source>
</evidence>
<dbReference type="InterPro" id="IPR026516">
    <property type="entry name" value="THAP1/10"/>
</dbReference>
<accession>A0A834JHX2</accession>
<dbReference type="SUPFAM" id="SSF57716">
    <property type="entry name" value="Glucocorticoid receptor-like (DNA-binding domain)"/>
    <property type="match status" value="1"/>
</dbReference>
<dbReference type="SMART" id="SM00692">
    <property type="entry name" value="DM3"/>
    <property type="match status" value="1"/>
</dbReference>
<evidence type="ECO:0000256" key="8">
    <source>
        <dbReference type="ARBA" id="ARBA00023125"/>
    </source>
</evidence>
<dbReference type="PROSITE" id="PS50950">
    <property type="entry name" value="ZF_THAP"/>
    <property type="match status" value="1"/>
</dbReference>
<proteinExistence type="inferred from homology"/>
<dbReference type="GO" id="GO:0008270">
    <property type="term" value="F:zinc ion binding"/>
    <property type="evidence" value="ECO:0007669"/>
    <property type="project" value="UniProtKB-KW"/>
</dbReference>
<keyword evidence="5" id="KW-0862">Zinc</keyword>
<evidence type="ECO:0000256" key="3">
    <source>
        <dbReference type="ARBA" id="ARBA00022723"/>
    </source>
</evidence>
<evidence type="ECO:0000256" key="12">
    <source>
        <dbReference type="PROSITE-ProRule" id="PRU00309"/>
    </source>
</evidence>
<protein>
    <recommendedName>
        <fullName evidence="14">THAP-type domain-containing protein</fullName>
    </recommendedName>
</protein>
<keyword evidence="3" id="KW-0479">Metal-binding</keyword>
<evidence type="ECO:0000256" key="10">
    <source>
        <dbReference type="ARBA" id="ARBA00023242"/>
    </source>
</evidence>
<keyword evidence="10" id="KW-0539">Nucleus</keyword>
<evidence type="ECO:0000256" key="11">
    <source>
        <dbReference type="ARBA" id="ARBA00023306"/>
    </source>
</evidence>
<evidence type="ECO:0000256" key="2">
    <source>
        <dbReference type="ARBA" id="ARBA00006177"/>
    </source>
</evidence>
<organism evidence="15 16">
    <name type="scientific">Vespula germanica</name>
    <name type="common">German yellow jacket</name>
    <name type="synonym">Paravespula germanica</name>
    <dbReference type="NCBI Taxonomy" id="30212"/>
    <lineage>
        <taxon>Eukaryota</taxon>
        <taxon>Metazoa</taxon>
        <taxon>Ecdysozoa</taxon>
        <taxon>Arthropoda</taxon>
        <taxon>Hexapoda</taxon>
        <taxon>Insecta</taxon>
        <taxon>Pterygota</taxon>
        <taxon>Neoptera</taxon>
        <taxon>Endopterygota</taxon>
        <taxon>Hymenoptera</taxon>
        <taxon>Apocrita</taxon>
        <taxon>Aculeata</taxon>
        <taxon>Vespoidea</taxon>
        <taxon>Vespidae</taxon>
        <taxon>Vespinae</taxon>
        <taxon>Vespula</taxon>
    </lineage>
</organism>
<keyword evidence="7" id="KW-0175">Coiled coil</keyword>
<evidence type="ECO:0000256" key="5">
    <source>
        <dbReference type="ARBA" id="ARBA00022833"/>
    </source>
</evidence>
<dbReference type="Pfam" id="PF05485">
    <property type="entry name" value="THAP"/>
    <property type="match status" value="1"/>
</dbReference>
<dbReference type="PANTHER" id="PTHR46600">
    <property type="entry name" value="THAP DOMAIN-CONTAINING"/>
    <property type="match status" value="1"/>
</dbReference>
<keyword evidence="11" id="KW-0131">Cell cycle</keyword>
<dbReference type="AlphaFoldDB" id="A0A834JHX2"/>
<sequence>MTRKCVLCKETNYKNTYSFFSAPKDPETRKKWQAAIAIENYSVSDDTYVCSKHFHKSDIITHWVSGVPPHVITIKYKKCRLRPGAVPGKNIHLQSKNNEVIEKSHSDLYGLNDFLTFRNSLVQNIDNKKENFLIPREEQISNAEKEYSEFRNHEYTHENINRSIKIQSSQDESSISTSIDDSKTQLRLSSNRNNKHEKTITNSYNNYKISLEADDNIEKKRQKENNNYNQLSQIKLEKNENNSSNIFSYSEEDETSTDMWEHEEVKNKTYIMKKCIDNTLQKNRNLYINNQTLNIVNDRLDKYDDCVYGEIREHEILFEDLLEMCFEIALPRGWSCNVTSEGHATTIVYLSMGMTKAGMPFLEKQVFVKTDMILRCSALNQEIDPIMYNLIREGKDNKVQCLLDIEELIDEFDIRIICEGIIENFQEYNCPKIACRDGTRWRHILCPLIINNDSVRCSKCSMLSHLIRRRSREFISCNSNFTLREQRKMYTRQRNTRHAKEHYTK</sequence>
<evidence type="ECO:0000256" key="7">
    <source>
        <dbReference type="ARBA" id="ARBA00023054"/>
    </source>
</evidence>
<feature type="domain" description="THAP-type" evidence="14">
    <location>
        <begin position="1"/>
        <end position="90"/>
    </location>
</feature>
<evidence type="ECO:0000256" key="13">
    <source>
        <dbReference type="SAM" id="MobiDB-lite"/>
    </source>
</evidence>
<dbReference type="Proteomes" id="UP000617340">
    <property type="component" value="Unassembled WGS sequence"/>
</dbReference>
<evidence type="ECO:0000259" key="14">
    <source>
        <dbReference type="PROSITE" id="PS50950"/>
    </source>
</evidence>
<comment type="similarity">
    <text evidence="2">Belongs to the THAP1 family.</text>
</comment>
<evidence type="ECO:0000313" key="16">
    <source>
        <dbReference type="Proteomes" id="UP000617340"/>
    </source>
</evidence>
<evidence type="ECO:0000313" key="15">
    <source>
        <dbReference type="EMBL" id="KAF7387477.1"/>
    </source>
</evidence>
<comment type="caution">
    <text evidence="15">The sequence shown here is derived from an EMBL/GenBank/DDBJ whole genome shotgun (WGS) entry which is preliminary data.</text>
</comment>
<dbReference type="InterPro" id="IPR006612">
    <property type="entry name" value="THAP_Znf"/>
</dbReference>
<dbReference type="GO" id="GO:0043565">
    <property type="term" value="F:sequence-specific DNA binding"/>
    <property type="evidence" value="ECO:0007669"/>
    <property type="project" value="InterPro"/>
</dbReference>
<keyword evidence="4 12" id="KW-0863">Zinc-finger</keyword>
<reference evidence="15" key="1">
    <citation type="journal article" date="2020" name="G3 (Bethesda)">
        <title>High-Quality Assemblies for Three Invasive Social Wasps from the &lt;i&gt;Vespula&lt;/i&gt; Genus.</title>
        <authorList>
            <person name="Harrop T.W.R."/>
            <person name="Guhlin J."/>
            <person name="McLaughlin G.M."/>
            <person name="Permina E."/>
            <person name="Stockwell P."/>
            <person name="Gilligan J."/>
            <person name="Le Lec M.F."/>
            <person name="Gruber M.A.M."/>
            <person name="Quinn O."/>
            <person name="Lovegrove M."/>
            <person name="Duncan E.J."/>
            <person name="Remnant E.J."/>
            <person name="Van Eeckhoven J."/>
            <person name="Graham B."/>
            <person name="Knapp R.A."/>
            <person name="Langford K.W."/>
            <person name="Kronenberg Z."/>
            <person name="Press M.O."/>
            <person name="Eacker S.M."/>
            <person name="Wilson-Rankin E.E."/>
            <person name="Purcell J."/>
            <person name="Lester P.J."/>
            <person name="Dearden P.K."/>
        </authorList>
    </citation>
    <scope>NUCLEOTIDE SEQUENCE</scope>
    <source>
        <strain evidence="15">Linc-1</strain>
    </source>
</reference>
<name>A0A834JHX2_VESGE</name>
<comment type="subcellular location">
    <subcellularLocation>
        <location evidence="1">Nucleus</location>
        <location evidence="1">Nucleoplasm</location>
    </subcellularLocation>
</comment>
<evidence type="ECO:0000256" key="4">
    <source>
        <dbReference type="ARBA" id="ARBA00022771"/>
    </source>
</evidence>
<keyword evidence="9" id="KW-0804">Transcription</keyword>
<keyword evidence="8 12" id="KW-0238">DNA-binding</keyword>
<evidence type="ECO:0000256" key="9">
    <source>
        <dbReference type="ARBA" id="ARBA00023163"/>
    </source>
</evidence>
<dbReference type="PANTHER" id="PTHR46600:SF1">
    <property type="entry name" value="THAP DOMAIN-CONTAINING PROTEIN 1"/>
    <property type="match status" value="1"/>
</dbReference>